<feature type="transmembrane region" description="Helical" evidence="1">
    <location>
        <begin position="12"/>
        <end position="30"/>
    </location>
</feature>
<dbReference type="Proteomes" id="UP000094296">
    <property type="component" value="Unassembled WGS sequence"/>
</dbReference>
<reference evidence="2 3" key="1">
    <citation type="submission" date="2016-09" db="EMBL/GenBank/DDBJ databases">
        <title>Draft genome sequence for the type strain of Desulfuribacillus alkaliarsenatis AHT28, an obligately anaerobic, sulfidogenic bacterium isolated from Russian soda lake sediments.</title>
        <authorList>
            <person name="Abin C.A."/>
            <person name="Hollibaugh J.T."/>
        </authorList>
    </citation>
    <scope>NUCLEOTIDE SEQUENCE [LARGE SCALE GENOMIC DNA]</scope>
    <source>
        <strain evidence="2 3">AHT28</strain>
    </source>
</reference>
<keyword evidence="1" id="KW-0472">Membrane</keyword>
<dbReference type="EMBL" id="MIJE01000001">
    <property type="protein sequence ID" value="OEF98473.1"/>
    <property type="molecule type" value="Genomic_DNA"/>
</dbReference>
<organism evidence="2 3">
    <name type="scientific">Desulfuribacillus alkaliarsenatis</name>
    <dbReference type="NCBI Taxonomy" id="766136"/>
    <lineage>
        <taxon>Bacteria</taxon>
        <taxon>Bacillati</taxon>
        <taxon>Bacillota</taxon>
        <taxon>Desulfuribacillia</taxon>
        <taxon>Desulfuribacillales</taxon>
        <taxon>Desulfuribacillaceae</taxon>
        <taxon>Desulfuribacillus</taxon>
    </lineage>
</organism>
<evidence type="ECO:0000313" key="3">
    <source>
        <dbReference type="Proteomes" id="UP000094296"/>
    </source>
</evidence>
<dbReference type="Pfam" id="PF14004">
    <property type="entry name" value="DUF4227"/>
    <property type="match status" value="1"/>
</dbReference>
<dbReference type="STRING" id="766136.BHF68_02005"/>
<protein>
    <recommendedName>
        <fullName evidence="4">DUF4227 domain-containing protein</fullName>
    </recommendedName>
</protein>
<gene>
    <name evidence="2" type="ORF">BHF68_02005</name>
</gene>
<comment type="caution">
    <text evidence="2">The sequence shown here is derived from an EMBL/GenBank/DDBJ whole genome shotgun (WGS) entry which is preliminary data.</text>
</comment>
<accession>A0A1E5G5P2</accession>
<dbReference type="InterPro" id="IPR025321">
    <property type="entry name" value="DUF4227"/>
</dbReference>
<evidence type="ECO:0000313" key="2">
    <source>
        <dbReference type="EMBL" id="OEF98473.1"/>
    </source>
</evidence>
<dbReference type="AlphaFoldDB" id="A0A1E5G5P2"/>
<sequence length="78" mass="9417">MNSIYKQFIKDTIIFFVIFLILTFLIYTVLDITINILMPYDQYEEPIGRAVKVISYEDSEETMSRIIHHWLFFLEFGE</sequence>
<keyword evidence="1" id="KW-1133">Transmembrane helix</keyword>
<keyword evidence="1" id="KW-0812">Transmembrane</keyword>
<evidence type="ECO:0008006" key="4">
    <source>
        <dbReference type="Google" id="ProtNLM"/>
    </source>
</evidence>
<evidence type="ECO:0000256" key="1">
    <source>
        <dbReference type="SAM" id="Phobius"/>
    </source>
</evidence>
<dbReference type="RefSeq" id="WP_069641965.1">
    <property type="nucleotide sequence ID" value="NZ_MIJE01000001.1"/>
</dbReference>
<keyword evidence="3" id="KW-1185">Reference proteome</keyword>
<name>A0A1E5G5P2_9FIRM</name>
<proteinExistence type="predicted"/>